<evidence type="ECO:0000259" key="4">
    <source>
        <dbReference type="PROSITE" id="PS50977"/>
    </source>
</evidence>
<dbReference type="InterPro" id="IPR001647">
    <property type="entry name" value="HTH_TetR"/>
</dbReference>
<dbReference type="GO" id="GO:0003700">
    <property type="term" value="F:DNA-binding transcription factor activity"/>
    <property type="evidence" value="ECO:0007669"/>
    <property type="project" value="TreeGrafter"/>
</dbReference>
<dbReference type="EMBL" id="VSSQ01007054">
    <property type="protein sequence ID" value="MPM34704.1"/>
    <property type="molecule type" value="Genomic_DNA"/>
</dbReference>
<dbReference type="InterPro" id="IPR009057">
    <property type="entry name" value="Homeodomain-like_sf"/>
</dbReference>
<dbReference type="SUPFAM" id="SSF46689">
    <property type="entry name" value="Homeodomain-like"/>
    <property type="match status" value="1"/>
</dbReference>
<dbReference type="PANTHER" id="PTHR30055:SF234">
    <property type="entry name" value="HTH-TYPE TRANSCRIPTIONAL REGULATOR BETI"/>
    <property type="match status" value="1"/>
</dbReference>
<name>A0A644Z9Z7_9ZZZZ</name>
<dbReference type="Pfam" id="PF00440">
    <property type="entry name" value="TetR_N"/>
    <property type="match status" value="1"/>
</dbReference>
<dbReference type="InterPro" id="IPR041479">
    <property type="entry name" value="TetR_CgmR_C"/>
</dbReference>
<dbReference type="AlphaFoldDB" id="A0A644Z9Z7"/>
<feature type="domain" description="HTH tetR-type" evidence="4">
    <location>
        <begin position="3"/>
        <end position="63"/>
    </location>
</feature>
<evidence type="ECO:0000256" key="1">
    <source>
        <dbReference type="ARBA" id="ARBA00023015"/>
    </source>
</evidence>
<reference evidence="5" key="1">
    <citation type="submission" date="2019-08" db="EMBL/GenBank/DDBJ databases">
        <authorList>
            <person name="Kucharzyk K."/>
            <person name="Murdoch R.W."/>
            <person name="Higgins S."/>
            <person name="Loffler F."/>
        </authorList>
    </citation>
    <scope>NUCLEOTIDE SEQUENCE</scope>
</reference>
<evidence type="ECO:0000313" key="5">
    <source>
        <dbReference type="EMBL" id="MPM34704.1"/>
    </source>
</evidence>
<keyword evidence="1" id="KW-0805">Transcription regulation</keyword>
<dbReference type="PANTHER" id="PTHR30055">
    <property type="entry name" value="HTH-TYPE TRANSCRIPTIONAL REGULATOR RUTR"/>
    <property type="match status" value="1"/>
</dbReference>
<dbReference type="InterPro" id="IPR050109">
    <property type="entry name" value="HTH-type_TetR-like_transc_reg"/>
</dbReference>
<dbReference type="Pfam" id="PF17937">
    <property type="entry name" value="TetR_C_28"/>
    <property type="match status" value="1"/>
</dbReference>
<comment type="caution">
    <text evidence="5">The sequence shown here is derived from an EMBL/GenBank/DDBJ whole genome shotgun (WGS) entry which is preliminary data.</text>
</comment>
<accession>A0A644Z9Z7</accession>
<evidence type="ECO:0000256" key="3">
    <source>
        <dbReference type="ARBA" id="ARBA00023163"/>
    </source>
</evidence>
<keyword evidence="2" id="KW-0238">DNA-binding</keyword>
<sequence length="179" mass="20292">MDMTVKERILLEANKVIAEKGLNRFTLEEVAKEAGVSKGGLLHYYPSKDKLIKGLIENYLVTLEAKVSEIQQTISNNTPHNWLISFIHEQFNQCKIDSTTMYGLLAAVASNQELLEPVLEKRKEWFEKISKSKDPILSIIISFACDGIAFSNLLGLEVFPEDIKAKLMNRLIELAKDCY</sequence>
<keyword evidence="3" id="KW-0804">Transcription</keyword>
<gene>
    <name evidence="5" type="primary">betI_20</name>
    <name evidence="5" type="ORF">SDC9_81291</name>
</gene>
<organism evidence="5">
    <name type="scientific">bioreactor metagenome</name>
    <dbReference type="NCBI Taxonomy" id="1076179"/>
    <lineage>
        <taxon>unclassified sequences</taxon>
        <taxon>metagenomes</taxon>
        <taxon>ecological metagenomes</taxon>
    </lineage>
</organism>
<dbReference type="PROSITE" id="PS50977">
    <property type="entry name" value="HTH_TETR_2"/>
    <property type="match status" value="1"/>
</dbReference>
<dbReference type="Gene3D" id="1.10.357.10">
    <property type="entry name" value="Tetracycline Repressor, domain 2"/>
    <property type="match status" value="1"/>
</dbReference>
<proteinExistence type="predicted"/>
<protein>
    <submittedName>
        <fullName evidence="5">HTH-type transcriptional regulator BetI</fullName>
    </submittedName>
</protein>
<evidence type="ECO:0000256" key="2">
    <source>
        <dbReference type="ARBA" id="ARBA00023125"/>
    </source>
</evidence>
<dbReference type="PRINTS" id="PR00455">
    <property type="entry name" value="HTHTETR"/>
</dbReference>
<dbReference type="GO" id="GO:0000976">
    <property type="term" value="F:transcription cis-regulatory region binding"/>
    <property type="evidence" value="ECO:0007669"/>
    <property type="project" value="TreeGrafter"/>
</dbReference>